<organism evidence="4 5">
    <name type="scientific">Paenibacillus psychroresistens</name>
    <dbReference type="NCBI Taxonomy" id="1778678"/>
    <lineage>
        <taxon>Bacteria</taxon>
        <taxon>Bacillati</taxon>
        <taxon>Bacillota</taxon>
        <taxon>Bacilli</taxon>
        <taxon>Bacillales</taxon>
        <taxon>Paenibacillaceae</taxon>
        <taxon>Paenibacillus</taxon>
    </lineage>
</organism>
<dbReference type="GO" id="GO:0016020">
    <property type="term" value="C:membrane"/>
    <property type="evidence" value="ECO:0007669"/>
    <property type="project" value="InterPro"/>
</dbReference>
<feature type="domain" description="Methyl-accepting transducer" evidence="3">
    <location>
        <begin position="1"/>
        <end position="72"/>
    </location>
</feature>
<name>A0A6B8RXA5_9BACL</name>
<reference evidence="5" key="1">
    <citation type="submission" date="2018-11" db="EMBL/GenBank/DDBJ databases">
        <title>Complete genome sequence of Paenibacillus sp. ML311-T8.</title>
        <authorList>
            <person name="Nam Y.-D."/>
            <person name="Kang J."/>
            <person name="Chung W.-H."/>
            <person name="Park Y.S."/>
        </authorList>
    </citation>
    <scope>NUCLEOTIDE SEQUENCE [LARGE SCALE GENOMIC DNA]</scope>
    <source>
        <strain evidence="5">ML311-T8</strain>
    </source>
</reference>
<dbReference type="AlphaFoldDB" id="A0A6B8RXA5"/>
<gene>
    <name evidence="4" type="ORF">EHS13_06310</name>
</gene>
<sequence length="106" mass="11616">MFEITAQTNILSINASIEAARAGVHGKGFAVVANEVRNLTEQGKKSAKHIQETISVILAQTHNLVNVVNNTNMVNYNQKNAVSQISSCFLNREYLGCFRANDCFDG</sequence>
<evidence type="ECO:0000256" key="1">
    <source>
        <dbReference type="ARBA" id="ARBA00023224"/>
    </source>
</evidence>
<dbReference type="Gene3D" id="1.10.287.950">
    <property type="entry name" value="Methyl-accepting chemotaxis protein"/>
    <property type="match status" value="1"/>
</dbReference>
<accession>A0A6B8RXA5</accession>
<dbReference type="InterPro" id="IPR004089">
    <property type="entry name" value="MCPsignal_dom"/>
</dbReference>
<evidence type="ECO:0000256" key="2">
    <source>
        <dbReference type="PROSITE-ProRule" id="PRU00284"/>
    </source>
</evidence>
<dbReference type="PROSITE" id="PS50111">
    <property type="entry name" value="CHEMOTAXIS_TRANSDUC_2"/>
    <property type="match status" value="1"/>
</dbReference>
<dbReference type="SUPFAM" id="SSF58104">
    <property type="entry name" value="Methyl-accepting chemotaxis protein (MCP) signaling domain"/>
    <property type="match status" value="1"/>
</dbReference>
<dbReference type="PANTHER" id="PTHR32089:SF112">
    <property type="entry name" value="LYSOZYME-LIKE PROTEIN-RELATED"/>
    <property type="match status" value="1"/>
</dbReference>
<dbReference type="EMBL" id="CP034235">
    <property type="protein sequence ID" value="QGQ99973.1"/>
    <property type="molecule type" value="Genomic_DNA"/>
</dbReference>
<dbReference type="Proteomes" id="UP000426246">
    <property type="component" value="Chromosome"/>
</dbReference>
<dbReference type="PANTHER" id="PTHR32089">
    <property type="entry name" value="METHYL-ACCEPTING CHEMOTAXIS PROTEIN MCPB"/>
    <property type="match status" value="1"/>
</dbReference>
<keyword evidence="1 2" id="KW-0807">Transducer</keyword>
<evidence type="ECO:0000313" key="5">
    <source>
        <dbReference type="Proteomes" id="UP000426246"/>
    </source>
</evidence>
<dbReference type="KEGG" id="ppsc:EHS13_06310"/>
<evidence type="ECO:0000313" key="4">
    <source>
        <dbReference type="EMBL" id="QGQ99973.1"/>
    </source>
</evidence>
<keyword evidence="5" id="KW-1185">Reference proteome</keyword>
<protein>
    <recommendedName>
        <fullName evidence="3">Methyl-accepting transducer domain-containing protein</fullName>
    </recommendedName>
</protein>
<dbReference type="OrthoDB" id="9807021at2"/>
<proteinExistence type="predicted"/>
<dbReference type="Pfam" id="PF00015">
    <property type="entry name" value="MCPsignal"/>
    <property type="match status" value="1"/>
</dbReference>
<evidence type="ECO:0000259" key="3">
    <source>
        <dbReference type="PROSITE" id="PS50111"/>
    </source>
</evidence>
<dbReference type="GO" id="GO:0007165">
    <property type="term" value="P:signal transduction"/>
    <property type="evidence" value="ECO:0007669"/>
    <property type="project" value="UniProtKB-KW"/>
</dbReference>